<proteinExistence type="predicted"/>
<reference evidence="2" key="1">
    <citation type="submission" date="2011-06" db="EMBL/GenBank/DDBJ databases">
        <authorList>
            <consortium name="US DOE Joint Genome Institute (JGI-PGF)"/>
            <person name="Lucas S."/>
            <person name="Han J."/>
            <person name="Lapidus A."/>
            <person name="Cheng J.-F."/>
            <person name="Goodwin L."/>
            <person name="Pitluck S."/>
            <person name="Peters L."/>
            <person name="Land M.L."/>
            <person name="Hauser L."/>
            <person name="Vogl K."/>
            <person name="Liu Z."/>
            <person name="Overmann J."/>
            <person name="Frigaard N.-U."/>
            <person name="Bryant D.A."/>
            <person name="Woyke T.J."/>
        </authorList>
    </citation>
    <scope>NUCLEOTIDE SEQUENCE [LARGE SCALE GENOMIC DNA]</scope>
    <source>
        <strain evidence="2">970</strain>
    </source>
</reference>
<name>H8YWG6_9GAMM</name>
<dbReference type="EMBL" id="JH603168">
    <property type="protein sequence ID" value="EIC22792.1"/>
    <property type="molecule type" value="Genomic_DNA"/>
</dbReference>
<dbReference type="HOGENOM" id="CLU_2620950_0_0_6"/>
<dbReference type="OrthoDB" id="5776205at2"/>
<dbReference type="AlphaFoldDB" id="H8YWG6"/>
<reference evidence="1 2" key="2">
    <citation type="submission" date="2011-11" db="EMBL/GenBank/DDBJ databases">
        <authorList>
            <consortium name="US DOE Joint Genome Institute"/>
            <person name="Lucas S."/>
            <person name="Han J."/>
            <person name="Lapidus A."/>
            <person name="Cheng J.-F."/>
            <person name="Goodwin L."/>
            <person name="Pitluck S."/>
            <person name="Peters L."/>
            <person name="Ovchinnikova G."/>
            <person name="Zhang X."/>
            <person name="Detter J.C."/>
            <person name="Han C."/>
            <person name="Tapia R."/>
            <person name="Land M."/>
            <person name="Hauser L."/>
            <person name="Kyrpides N."/>
            <person name="Ivanova N."/>
            <person name="Pagani I."/>
            <person name="Vogl K."/>
            <person name="Liu Z."/>
            <person name="Overmann J."/>
            <person name="Frigaard N.-U."/>
            <person name="Bryant D."/>
            <person name="Woyke T."/>
        </authorList>
    </citation>
    <scope>NUCLEOTIDE SEQUENCE [LARGE SCALE GENOMIC DNA]</scope>
    <source>
        <strain evidence="1 2">970</strain>
    </source>
</reference>
<gene>
    <name evidence="1" type="ORF">Thi970DRAFT_00427</name>
</gene>
<organism evidence="1 2">
    <name type="scientific">Thiorhodovibrio frisius</name>
    <dbReference type="NCBI Taxonomy" id="631362"/>
    <lineage>
        <taxon>Bacteria</taxon>
        <taxon>Pseudomonadati</taxon>
        <taxon>Pseudomonadota</taxon>
        <taxon>Gammaproteobacteria</taxon>
        <taxon>Chromatiales</taxon>
        <taxon>Chromatiaceae</taxon>
        <taxon>Thiorhodovibrio</taxon>
    </lineage>
</organism>
<protein>
    <submittedName>
        <fullName evidence="1">Uncharacterized protein</fullName>
    </submittedName>
</protein>
<evidence type="ECO:0000313" key="1">
    <source>
        <dbReference type="EMBL" id="EIC22792.1"/>
    </source>
</evidence>
<dbReference type="Proteomes" id="UP000002964">
    <property type="component" value="Unassembled WGS sequence"/>
</dbReference>
<keyword evidence="2" id="KW-1185">Reference proteome</keyword>
<dbReference type="STRING" id="631362.Thi970DRAFT_00427"/>
<accession>H8YWG6</accession>
<evidence type="ECO:0000313" key="2">
    <source>
        <dbReference type="Proteomes" id="UP000002964"/>
    </source>
</evidence>
<sequence>MMVSTNPNIRTLVSQAVTQYPWLSPEKGRRHWRLRSQRSQDFVLIPFSPSDRRVVKHLQAQIRRLAEYGRGFINGKHH</sequence>